<sequence>MAPFEALYGKRCRTPLCWYQDGVNVLVGPELLQQTTEKIKLIQDRMKASQSRQKSYTDRRRKPLEFEAGDHVFLRVSPIIEIGRAIKAKKLIARFAGPYQIIRRVGPVAYELALPPLLANLHNVFHVSQLKKYILDPNHMIEPNEIQIREDLSYEVIPVRIEDIRVKQLRGKEIPLVKVLWSSVTGDTTWELEDKMRELYPALFSDTSDDNGDQN</sequence>
<name>A0AAN9XI96_PSOTE</name>
<dbReference type="PANTHER" id="PTHR46148:SF60">
    <property type="entry name" value="CHROMO DOMAIN-CONTAINING PROTEIN"/>
    <property type="match status" value="1"/>
</dbReference>
<comment type="caution">
    <text evidence="2">The sequence shown here is derived from an EMBL/GenBank/DDBJ whole genome shotgun (WGS) entry which is preliminary data.</text>
</comment>
<reference evidence="2 3" key="1">
    <citation type="submission" date="2024-01" db="EMBL/GenBank/DDBJ databases">
        <title>The genomes of 5 underutilized Papilionoideae crops provide insights into root nodulation and disease resistanc.</title>
        <authorList>
            <person name="Jiang F."/>
        </authorList>
    </citation>
    <scope>NUCLEOTIDE SEQUENCE [LARGE SCALE GENOMIC DNA]</scope>
    <source>
        <strain evidence="2">DUOXIRENSHENG_FW03</strain>
        <tissue evidence="2">Leaves</tissue>
    </source>
</reference>
<dbReference type="InterPro" id="IPR056924">
    <property type="entry name" value="SH3_Tf2-1"/>
</dbReference>
<evidence type="ECO:0000259" key="1">
    <source>
        <dbReference type="Pfam" id="PF24626"/>
    </source>
</evidence>
<dbReference type="Pfam" id="PF24626">
    <property type="entry name" value="SH3_Tf2-1"/>
    <property type="match status" value="1"/>
</dbReference>
<evidence type="ECO:0000313" key="2">
    <source>
        <dbReference type="EMBL" id="KAK7393682.1"/>
    </source>
</evidence>
<dbReference type="AlphaFoldDB" id="A0AAN9XI96"/>
<gene>
    <name evidence="2" type="ORF">VNO78_22245</name>
</gene>
<accession>A0AAN9XI96</accession>
<dbReference type="EMBL" id="JAYMYS010000005">
    <property type="protein sequence ID" value="KAK7393682.1"/>
    <property type="molecule type" value="Genomic_DNA"/>
</dbReference>
<evidence type="ECO:0000313" key="3">
    <source>
        <dbReference type="Proteomes" id="UP001386955"/>
    </source>
</evidence>
<dbReference type="Proteomes" id="UP001386955">
    <property type="component" value="Unassembled WGS sequence"/>
</dbReference>
<dbReference type="PANTHER" id="PTHR46148">
    <property type="entry name" value="CHROMO DOMAIN-CONTAINING PROTEIN"/>
    <property type="match status" value="1"/>
</dbReference>
<organism evidence="2 3">
    <name type="scientific">Psophocarpus tetragonolobus</name>
    <name type="common">Winged bean</name>
    <name type="synonym">Dolichos tetragonolobus</name>
    <dbReference type="NCBI Taxonomy" id="3891"/>
    <lineage>
        <taxon>Eukaryota</taxon>
        <taxon>Viridiplantae</taxon>
        <taxon>Streptophyta</taxon>
        <taxon>Embryophyta</taxon>
        <taxon>Tracheophyta</taxon>
        <taxon>Spermatophyta</taxon>
        <taxon>Magnoliopsida</taxon>
        <taxon>eudicotyledons</taxon>
        <taxon>Gunneridae</taxon>
        <taxon>Pentapetalae</taxon>
        <taxon>rosids</taxon>
        <taxon>fabids</taxon>
        <taxon>Fabales</taxon>
        <taxon>Fabaceae</taxon>
        <taxon>Papilionoideae</taxon>
        <taxon>50 kb inversion clade</taxon>
        <taxon>NPAAA clade</taxon>
        <taxon>indigoferoid/millettioid clade</taxon>
        <taxon>Phaseoleae</taxon>
        <taxon>Psophocarpus</taxon>
    </lineage>
</organism>
<keyword evidence="3" id="KW-1185">Reference proteome</keyword>
<feature type="domain" description="Tf2-1-like SH3-like" evidence="1">
    <location>
        <begin position="69"/>
        <end position="133"/>
    </location>
</feature>
<proteinExistence type="predicted"/>
<protein>
    <recommendedName>
        <fullName evidence="1">Tf2-1-like SH3-like domain-containing protein</fullName>
    </recommendedName>
</protein>